<dbReference type="GO" id="GO:0008270">
    <property type="term" value="F:zinc ion binding"/>
    <property type="evidence" value="ECO:0007669"/>
    <property type="project" value="UniProtKB-KW"/>
</dbReference>
<dbReference type="GO" id="GO:0005658">
    <property type="term" value="C:alpha DNA polymerase:primase complex"/>
    <property type="evidence" value="ECO:0007669"/>
    <property type="project" value="UniProtKB-ARBA"/>
</dbReference>
<dbReference type="InterPro" id="IPR045846">
    <property type="entry name" value="POLBc_alpha"/>
</dbReference>
<dbReference type="Gene3D" id="1.10.287.690">
    <property type="entry name" value="Helix hairpin bin"/>
    <property type="match status" value="1"/>
</dbReference>
<dbReference type="FunFam" id="1.10.132.60:FF:000004">
    <property type="entry name" value="DNA polymerase"/>
    <property type="match status" value="1"/>
</dbReference>
<dbReference type="CDD" id="cd05776">
    <property type="entry name" value="DNA_polB_alpha_exo"/>
    <property type="match status" value="1"/>
</dbReference>
<dbReference type="GO" id="GO:0006272">
    <property type="term" value="P:leading strand elongation"/>
    <property type="evidence" value="ECO:0007669"/>
    <property type="project" value="TreeGrafter"/>
</dbReference>
<dbReference type="InterPro" id="IPR024647">
    <property type="entry name" value="DNA_pol_a_cat_su_N"/>
</dbReference>
<sequence>MSRATKKKALADLRARRNGLSAVSRTDEYEVKEDDVYERLDEQEYEQLVEKRREREDFVVDDDGLGYHDDGEENIYDSDDSAKRNRSKAKEKSAAMTAKALKKARRNESLKKTAAPVAESNSLWNYVKPGATASKSTNKKANRSVGNLENLLDDLDNATTVRRTRGRSSTASRRVYGNSARKSVSSMARKRHYEEVQPEPEQDSYDDHDAVDFAPNDDDMEMEPIPDTTTSSPEQPDNVASSTSTEEGLDQNMQSESAEEAVSEPEPKKPRKKLALKSRKPSAAAKAAIEKRIQAAEPKPEPVKSNPKQGFATTAPSAVDTSSSSFQPMNIATEEKEVVADATLDSIIQTHEDRKYIDMYWIDVKEKNGVVYLYGKTSVGGNFVSCCAVVKNNAHNLFVLPRKKEDGEEYGLMDVHAEMRGVLQPSCIPKVQGASWGGKVVKRKYAFGDSSIPREEREYLKVVYEAKYPKPDPEVCANGGKTFAKIFGAGASTLENFILKRKLMGPCWVRLYDVAPTRVPFSWCKVEVELSTPKNIIRCDLIPGNAQKPSPPVVGVSLKIKTVVNPKTNASEIIAVSAICHKKILLDGATDESVQHMTQISLIRPLGLGVSSAGNALPQFPRDIQDEIKKNMPQLKTMPNERALLNRLLAQIGNWDPDVITGHNAWGYDIEVILNRCAQNKVAMWSKLGRRRRTVVPKANQFTKGNKDWVIADAMAGRLLCDTYVSSKELLRETTYSLTNLAMTQLKTQRIEIEPVDIPQWFNESKTIVQLALHTLHDAQLVQRLMFKLQVLPLTKQLTNIAGNCWGRTMKGNRAERNEYLLLHEFHGMKYIVPEKERGKKGNTGSKAKYSGGLVLEPKKGLYDSFILLLDFNSLYPSIIQEYNLCFTTMDWSSYVDNGDSNDEDVVMEGGMDNLPPLPEESNDRGVLPRVIKTLVDRRRTVKGMLKNERNDEKRQELDIRQMALKLTANSMYGCLGFSHSRFYAQPIAALITAMGRETLQRTVTIAQDTVGLDVIYGDTDSIMINTRISGKDMDQLQEVYSLGSKVKREVNRLYKTLELEIDGVFRSMLLLKKKKYAAVTINRLPDGSHSFGKEMKGLDLVRRDWCIESKETGKYVLDQILSGNDREEVVTKIHEHLEALAKKMRDGELELEQYVITKGLSKHPDQYPDGKSQPHVQVAKMMLKANRPVNTGDHIPYVITKAIESEGDVKDTKSKSAADRARHPEEIQRSAGALVPDVEWYLTQQILPPISRLCETIDGTSQSIIASKLGLDASRYNQQYGSSLEIDDDKLVNYVPASTLPDQERFKDAEKLCIKCRCCSVSSEIRGVFTIENGNEAHITTGYRCPNVNCSSPEHFGYADHFDFLGVVSNKVSFMLRKFISKHGAYEMICEDPSCGLRTRQLSVLGGRCLQRGCKACMKPVFGAQILDTQIKYLKSLFDLSHCYKQYEKTSRAANKTNIIPLSEVKRMISNSDQLVAQAMCERVDRTLGKSAYNTIEPSLFQRLFKAQ</sequence>
<feature type="compositionally biased region" description="Acidic residues" evidence="13">
    <location>
        <begin position="215"/>
        <end position="224"/>
    </location>
</feature>
<dbReference type="InterPro" id="IPR023211">
    <property type="entry name" value="DNA_pol_palm_dom_sf"/>
</dbReference>
<evidence type="ECO:0000256" key="8">
    <source>
        <dbReference type="ARBA" id="ARBA00022833"/>
    </source>
</evidence>
<dbReference type="InterPro" id="IPR006134">
    <property type="entry name" value="DNA-dir_DNA_pol_B_multi_dom"/>
</dbReference>
<comment type="similarity">
    <text evidence="2 12">Belongs to the DNA polymerase type-B family.</text>
</comment>
<reference evidence="18 19" key="1">
    <citation type="journal article" date="2021" name="Sci. Rep.">
        <title>The genome of the diatom Chaetoceros tenuissimus carries an ancient integrated fragment of an extant virus.</title>
        <authorList>
            <person name="Hongo Y."/>
            <person name="Kimura K."/>
            <person name="Takaki Y."/>
            <person name="Yoshida Y."/>
            <person name="Baba S."/>
            <person name="Kobayashi G."/>
            <person name="Nagasaki K."/>
            <person name="Hano T."/>
            <person name="Tomaru Y."/>
        </authorList>
    </citation>
    <scope>NUCLEOTIDE SEQUENCE [LARGE SCALE GENOMIC DNA]</scope>
    <source>
        <strain evidence="18 19">NIES-3715</strain>
    </source>
</reference>
<protein>
    <recommendedName>
        <fullName evidence="12">DNA polymerase</fullName>
        <ecNumber evidence="12">2.7.7.7</ecNumber>
    </recommendedName>
</protein>
<keyword evidence="6" id="KW-0479">Metal-binding</keyword>
<dbReference type="SUPFAM" id="SSF56672">
    <property type="entry name" value="DNA/RNA polymerases"/>
    <property type="match status" value="1"/>
</dbReference>
<dbReference type="EC" id="2.7.7.7" evidence="12"/>
<keyword evidence="5 12" id="KW-0235">DNA replication</keyword>
<feature type="domain" description="DNA polymerase alpha catalytic subunit N-terminal" evidence="17">
    <location>
        <begin position="10"/>
        <end position="74"/>
    </location>
</feature>
<evidence type="ECO:0000256" key="9">
    <source>
        <dbReference type="ARBA" id="ARBA00022932"/>
    </source>
</evidence>
<dbReference type="GO" id="GO:0000166">
    <property type="term" value="F:nucleotide binding"/>
    <property type="evidence" value="ECO:0007669"/>
    <property type="project" value="InterPro"/>
</dbReference>
<evidence type="ECO:0000256" key="3">
    <source>
        <dbReference type="ARBA" id="ARBA00022679"/>
    </source>
</evidence>
<keyword evidence="11" id="KW-0539">Nucleus</keyword>
<dbReference type="Gene3D" id="1.10.3200.20">
    <property type="entry name" value="DNA Polymerase alpha, zinc finger"/>
    <property type="match status" value="1"/>
</dbReference>
<dbReference type="NCBIfam" id="TIGR00592">
    <property type="entry name" value="pol2"/>
    <property type="match status" value="1"/>
</dbReference>
<evidence type="ECO:0000256" key="5">
    <source>
        <dbReference type="ARBA" id="ARBA00022705"/>
    </source>
</evidence>
<dbReference type="Pfam" id="PF08996">
    <property type="entry name" value="zf-DNA_Pol"/>
    <property type="match status" value="1"/>
</dbReference>
<dbReference type="Gene3D" id="2.40.50.730">
    <property type="match status" value="1"/>
</dbReference>
<dbReference type="Gene3D" id="3.30.70.2820">
    <property type="match status" value="1"/>
</dbReference>
<dbReference type="GO" id="GO:1902975">
    <property type="term" value="P:mitotic DNA replication initiation"/>
    <property type="evidence" value="ECO:0007669"/>
    <property type="project" value="InterPro"/>
</dbReference>
<feature type="compositionally biased region" description="Polar residues" evidence="13">
    <location>
        <begin position="306"/>
        <end position="325"/>
    </location>
</feature>
<dbReference type="InterPro" id="IPR017964">
    <property type="entry name" value="DNA-dir_DNA_pol_B_CS"/>
</dbReference>
<evidence type="ECO:0000256" key="4">
    <source>
        <dbReference type="ARBA" id="ARBA00022695"/>
    </source>
</evidence>
<dbReference type="PANTHER" id="PTHR45861">
    <property type="entry name" value="DNA POLYMERASE ALPHA CATALYTIC SUBUNIT"/>
    <property type="match status" value="1"/>
</dbReference>
<dbReference type="Pfam" id="PF00136">
    <property type="entry name" value="DNA_pol_B"/>
    <property type="match status" value="1"/>
</dbReference>
<dbReference type="InterPro" id="IPR015088">
    <property type="entry name" value="Znf_DNA-dir_DNA_pol_B_alpha"/>
</dbReference>
<evidence type="ECO:0000313" key="18">
    <source>
        <dbReference type="EMBL" id="GFH58181.1"/>
    </source>
</evidence>
<dbReference type="Proteomes" id="UP001054902">
    <property type="component" value="Unassembled WGS sequence"/>
</dbReference>
<feature type="domain" description="DNA-directed DNA polymerase family B exonuclease" evidence="15">
    <location>
        <begin position="485"/>
        <end position="740"/>
    </location>
</feature>
<evidence type="ECO:0000256" key="10">
    <source>
        <dbReference type="ARBA" id="ARBA00023125"/>
    </source>
</evidence>
<dbReference type="SUPFAM" id="SSF53098">
    <property type="entry name" value="Ribonuclease H-like"/>
    <property type="match status" value="1"/>
</dbReference>
<dbReference type="EMBL" id="BLLK01000061">
    <property type="protein sequence ID" value="GFH58181.1"/>
    <property type="molecule type" value="Genomic_DNA"/>
</dbReference>
<feature type="compositionally biased region" description="Acidic residues" evidence="13">
    <location>
        <begin position="59"/>
        <end position="79"/>
    </location>
</feature>
<dbReference type="GO" id="GO:0003887">
    <property type="term" value="F:DNA-directed DNA polymerase activity"/>
    <property type="evidence" value="ECO:0007669"/>
    <property type="project" value="UniProtKB-KW"/>
</dbReference>
<keyword evidence="8" id="KW-0862">Zinc</keyword>
<feature type="region of interest" description="Disordered" evidence="13">
    <location>
        <begin position="59"/>
        <end position="117"/>
    </location>
</feature>
<dbReference type="GO" id="GO:0003688">
    <property type="term" value="F:DNA replication origin binding"/>
    <property type="evidence" value="ECO:0007669"/>
    <property type="project" value="TreeGrafter"/>
</dbReference>
<feature type="compositionally biased region" description="Low complexity" evidence="13">
    <location>
        <begin position="157"/>
        <end position="175"/>
    </location>
</feature>
<dbReference type="Gene3D" id="1.10.132.60">
    <property type="entry name" value="DNA polymerase family B, C-terminal domain"/>
    <property type="match status" value="1"/>
</dbReference>
<dbReference type="InterPro" id="IPR012337">
    <property type="entry name" value="RNaseH-like_sf"/>
</dbReference>
<comment type="caution">
    <text evidence="18">The sequence shown here is derived from an EMBL/GenBank/DDBJ whole genome shotgun (WGS) entry which is preliminary data.</text>
</comment>
<dbReference type="GO" id="GO:0003682">
    <property type="term" value="F:chromatin binding"/>
    <property type="evidence" value="ECO:0007669"/>
    <property type="project" value="TreeGrafter"/>
</dbReference>
<keyword evidence="4 12" id="KW-0548">Nucleotidyltransferase</keyword>
<keyword evidence="19" id="KW-1185">Reference proteome</keyword>
<feature type="compositionally biased region" description="Basic residues" evidence="13">
    <location>
        <begin position="269"/>
        <end position="280"/>
    </location>
</feature>
<comment type="catalytic activity">
    <reaction evidence="12">
        <text>DNA(n) + a 2'-deoxyribonucleoside 5'-triphosphate = DNA(n+1) + diphosphate</text>
        <dbReference type="Rhea" id="RHEA:22508"/>
        <dbReference type="Rhea" id="RHEA-COMP:17339"/>
        <dbReference type="Rhea" id="RHEA-COMP:17340"/>
        <dbReference type="ChEBI" id="CHEBI:33019"/>
        <dbReference type="ChEBI" id="CHEBI:61560"/>
        <dbReference type="ChEBI" id="CHEBI:173112"/>
        <dbReference type="EC" id="2.7.7.7"/>
    </reaction>
</comment>
<dbReference type="Gene3D" id="3.90.1600.10">
    <property type="entry name" value="Palm domain of DNA polymerase"/>
    <property type="match status" value="1"/>
</dbReference>
<dbReference type="PANTHER" id="PTHR45861:SF1">
    <property type="entry name" value="DNA POLYMERASE ALPHA CATALYTIC SUBUNIT"/>
    <property type="match status" value="1"/>
</dbReference>
<keyword evidence="10 12" id="KW-0238">DNA-binding</keyword>
<dbReference type="GO" id="GO:0033554">
    <property type="term" value="P:cellular response to stress"/>
    <property type="evidence" value="ECO:0007669"/>
    <property type="project" value="UniProtKB-ARBA"/>
</dbReference>
<feature type="domain" description="Zinc finger DNA-directed DNA polymerase family B alpha" evidence="16">
    <location>
        <begin position="1299"/>
        <end position="1499"/>
    </location>
</feature>
<dbReference type="FunFam" id="1.10.287.690:FF:000003">
    <property type="entry name" value="DNA polymerase"/>
    <property type="match status" value="1"/>
</dbReference>
<evidence type="ECO:0000256" key="12">
    <source>
        <dbReference type="RuleBase" id="RU000442"/>
    </source>
</evidence>
<gene>
    <name evidence="18" type="ORF">CTEN210_14657</name>
</gene>
<dbReference type="InterPro" id="IPR036397">
    <property type="entry name" value="RNaseH_sf"/>
</dbReference>
<dbReference type="Pfam" id="PF12254">
    <property type="entry name" value="DNA_pol_alpha_N"/>
    <property type="match status" value="1"/>
</dbReference>
<proteinExistence type="inferred from homology"/>
<feature type="region of interest" description="Disordered" evidence="13">
    <location>
        <begin position="129"/>
        <end position="325"/>
    </location>
</feature>
<evidence type="ECO:0000256" key="2">
    <source>
        <dbReference type="ARBA" id="ARBA00005755"/>
    </source>
</evidence>
<accession>A0AAD3D5E2</accession>
<dbReference type="InterPro" id="IPR042087">
    <property type="entry name" value="DNA_pol_B_thumb"/>
</dbReference>
<feature type="compositionally biased region" description="Basic and acidic residues" evidence="13">
    <location>
        <begin position="80"/>
        <end position="93"/>
    </location>
</feature>
<keyword evidence="3 12" id="KW-0808">Transferase</keyword>
<evidence type="ECO:0000259" key="16">
    <source>
        <dbReference type="Pfam" id="PF08996"/>
    </source>
</evidence>
<evidence type="ECO:0000256" key="11">
    <source>
        <dbReference type="ARBA" id="ARBA00023242"/>
    </source>
</evidence>
<evidence type="ECO:0000256" key="1">
    <source>
        <dbReference type="ARBA" id="ARBA00004123"/>
    </source>
</evidence>
<organism evidence="18 19">
    <name type="scientific">Chaetoceros tenuissimus</name>
    <dbReference type="NCBI Taxonomy" id="426638"/>
    <lineage>
        <taxon>Eukaryota</taxon>
        <taxon>Sar</taxon>
        <taxon>Stramenopiles</taxon>
        <taxon>Ochrophyta</taxon>
        <taxon>Bacillariophyta</taxon>
        <taxon>Coscinodiscophyceae</taxon>
        <taxon>Chaetocerotophycidae</taxon>
        <taxon>Chaetocerotales</taxon>
        <taxon>Chaetocerotaceae</taxon>
        <taxon>Chaetoceros</taxon>
    </lineage>
</organism>
<dbReference type="Gene3D" id="3.30.420.10">
    <property type="entry name" value="Ribonuclease H-like superfamily/Ribonuclease H"/>
    <property type="match status" value="1"/>
</dbReference>
<dbReference type="InterPro" id="IPR006133">
    <property type="entry name" value="DNA-dir_DNA_pol_B_exonuc"/>
</dbReference>
<dbReference type="SMART" id="SM00486">
    <property type="entry name" value="POLBc"/>
    <property type="match status" value="1"/>
</dbReference>
<evidence type="ECO:0000259" key="14">
    <source>
        <dbReference type="Pfam" id="PF00136"/>
    </source>
</evidence>
<keyword evidence="7" id="KW-0863">Zinc-finger</keyword>
<comment type="subcellular location">
    <subcellularLocation>
        <location evidence="1">Nucleus</location>
    </subcellularLocation>
</comment>
<dbReference type="PRINTS" id="PR00106">
    <property type="entry name" value="DNAPOLB"/>
</dbReference>
<feature type="domain" description="DNA-directed DNA polymerase family B multifunctional" evidence="14">
    <location>
        <begin position="806"/>
        <end position="1258"/>
    </location>
</feature>
<evidence type="ECO:0000256" key="7">
    <source>
        <dbReference type="ARBA" id="ARBA00022771"/>
    </source>
</evidence>
<evidence type="ECO:0000256" key="13">
    <source>
        <dbReference type="SAM" id="MobiDB-lite"/>
    </source>
</evidence>
<evidence type="ECO:0000259" key="15">
    <source>
        <dbReference type="Pfam" id="PF03104"/>
    </source>
</evidence>
<name>A0AAD3D5E2_9STRA</name>
<keyword evidence="9 12" id="KW-0239">DNA-directed DNA polymerase</keyword>
<dbReference type="Pfam" id="PF03104">
    <property type="entry name" value="DNA_pol_B_exo1"/>
    <property type="match status" value="1"/>
</dbReference>
<dbReference type="GO" id="GO:0003697">
    <property type="term" value="F:single-stranded DNA binding"/>
    <property type="evidence" value="ECO:0007669"/>
    <property type="project" value="TreeGrafter"/>
</dbReference>
<dbReference type="InterPro" id="IPR043502">
    <property type="entry name" value="DNA/RNA_pol_sf"/>
</dbReference>
<evidence type="ECO:0000256" key="6">
    <source>
        <dbReference type="ARBA" id="ARBA00022723"/>
    </source>
</evidence>
<dbReference type="InterPro" id="IPR038256">
    <property type="entry name" value="Pol_alpha_znc_sf"/>
</dbReference>
<dbReference type="PROSITE" id="PS00116">
    <property type="entry name" value="DNA_POLYMERASE_B"/>
    <property type="match status" value="1"/>
</dbReference>
<feature type="compositionally biased region" description="Polar residues" evidence="13">
    <location>
        <begin position="227"/>
        <end position="254"/>
    </location>
</feature>
<evidence type="ECO:0000259" key="17">
    <source>
        <dbReference type="Pfam" id="PF12254"/>
    </source>
</evidence>
<dbReference type="InterPro" id="IPR006172">
    <property type="entry name" value="DNA-dir_DNA_pol_B"/>
</dbReference>
<dbReference type="GO" id="GO:0006273">
    <property type="term" value="P:lagging strand elongation"/>
    <property type="evidence" value="ECO:0007669"/>
    <property type="project" value="TreeGrafter"/>
</dbReference>
<dbReference type="CDD" id="cd05532">
    <property type="entry name" value="POLBc_alpha"/>
    <property type="match status" value="1"/>
</dbReference>
<feature type="compositionally biased region" description="Basic and acidic residues" evidence="13">
    <location>
        <begin position="288"/>
        <end position="302"/>
    </location>
</feature>
<evidence type="ECO:0000313" key="19">
    <source>
        <dbReference type="Proteomes" id="UP001054902"/>
    </source>
</evidence>